<keyword evidence="2" id="KW-1185">Reference proteome</keyword>
<sequence>MKTREYVEYLLKNYKEILKDIDQLKFEYESFKDITQDEFIESLNFSSRKNDEFNIKIQENKVQDKTSKIALVYSESLKRINKENKEEIYKMIKATELEITRLNYCINRLDQKLKAVIKELFLEKSTWNKTALKCSISEKTLSKYKNKGIDEIAKMFELSSLLI</sequence>
<dbReference type="InterPro" id="IPR013324">
    <property type="entry name" value="RNA_pol_sigma_r3/r4-like"/>
</dbReference>
<name>A0ABP3USB6_9CLOT</name>
<proteinExistence type="predicted"/>
<evidence type="ECO:0000313" key="2">
    <source>
        <dbReference type="Proteomes" id="UP001501510"/>
    </source>
</evidence>
<accession>A0ABP3USB6</accession>
<dbReference type="SUPFAM" id="SSF88659">
    <property type="entry name" value="Sigma3 and sigma4 domains of RNA polymerase sigma factors"/>
    <property type="match status" value="1"/>
</dbReference>
<reference evidence="2" key="1">
    <citation type="journal article" date="2019" name="Int. J. Syst. Evol. Microbiol.">
        <title>The Global Catalogue of Microorganisms (GCM) 10K type strain sequencing project: providing services to taxonomists for standard genome sequencing and annotation.</title>
        <authorList>
            <consortium name="The Broad Institute Genomics Platform"/>
            <consortium name="The Broad Institute Genome Sequencing Center for Infectious Disease"/>
            <person name="Wu L."/>
            <person name="Ma J."/>
        </authorList>
    </citation>
    <scope>NUCLEOTIDE SEQUENCE [LARGE SCALE GENOMIC DNA]</scope>
    <source>
        <strain evidence="2">JCM 1407</strain>
    </source>
</reference>
<dbReference type="EMBL" id="BAAACG010000010">
    <property type="protein sequence ID" value="GAA0741618.1"/>
    <property type="molecule type" value="Genomic_DNA"/>
</dbReference>
<gene>
    <name evidence="1" type="ORF">GCM10008906_22990</name>
</gene>
<evidence type="ECO:0000313" key="1">
    <source>
        <dbReference type="EMBL" id="GAA0741618.1"/>
    </source>
</evidence>
<comment type="caution">
    <text evidence="1">The sequence shown here is derived from an EMBL/GenBank/DDBJ whole genome shotgun (WGS) entry which is preliminary data.</text>
</comment>
<protein>
    <submittedName>
        <fullName evidence="1">Uncharacterized protein</fullName>
    </submittedName>
</protein>
<dbReference type="RefSeq" id="WP_343761734.1">
    <property type="nucleotide sequence ID" value="NZ_BAAACG010000010.1"/>
</dbReference>
<organism evidence="1 2">
    <name type="scientific">Clostridium oceanicum</name>
    <dbReference type="NCBI Taxonomy" id="1543"/>
    <lineage>
        <taxon>Bacteria</taxon>
        <taxon>Bacillati</taxon>
        <taxon>Bacillota</taxon>
        <taxon>Clostridia</taxon>
        <taxon>Eubacteriales</taxon>
        <taxon>Clostridiaceae</taxon>
        <taxon>Clostridium</taxon>
    </lineage>
</organism>
<dbReference type="Proteomes" id="UP001501510">
    <property type="component" value="Unassembled WGS sequence"/>
</dbReference>